<dbReference type="EMBL" id="RCCB01000011">
    <property type="protein sequence ID" value="RLJ30410.1"/>
    <property type="molecule type" value="Genomic_DNA"/>
</dbReference>
<evidence type="ECO:0000259" key="2">
    <source>
        <dbReference type="Pfam" id="PF00144"/>
    </source>
</evidence>
<evidence type="ECO:0000313" key="6">
    <source>
        <dbReference type="Proteomes" id="UP000275027"/>
    </source>
</evidence>
<dbReference type="EMBL" id="PJND01000008">
    <property type="protein sequence ID" value="PKW20951.1"/>
    <property type="molecule type" value="Genomic_DNA"/>
</dbReference>
<gene>
    <name evidence="3" type="ORF">B0G92_2231</name>
    <name evidence="4" type="ORF">CLV50_1819</name>
</gene>
<reference evidence="4 6" key="2">
    <citation type="submission" date="2018-10" db="EMBL/GenBank/DDBJ databases">
        <title>Genomic Encyclopedia of Archaeal and Bacterial Type Strains, Phase II (KMG-II): from individual species to whole genera.</title>
        <authorList>
            <person name="Goeker M."/>
        </authorList>
    </citation>
    <scope>NUCLEOTIDE SEQUENCE [LARGE SCALE GENOMIC DNA]</scope>
    <source>
        <strain evidence="4 6">DSM 21886</strain>
    </source>
</reference>
<proteinExistence type="predicted"/>
<dbReference type="PANTHER" id="PTHR46825:SF9">
    <property type="entry name" value="BETA-LACTAMASE-RELATED DOMAIN-CONTAINING PROTEIN"/>
    <property type="match status" value="1"/>
</dbReference>
<dbReference type="InterPro" id="IPR001466">
    <property type="entry name" value="Beta-lactam-related"/>
</dbReference>
<dbReference type="InterPro" id="IPR050491">
    <property type="entry name" value="AmpC-like"/>
</dbReference>
<dbReference type="Pfam" id="PF00144">
    <property type="entry name" value="Beta-lactamase"/>
    <property type="match status" value="1"/>
</dbReference>
<dbReference type="Gene3D" id="3.40.710.10">
    <property type="entry name" value="DD-peptidase/beta-lactamase superfamily"/>
    <property type="match status" value="1"/>
</dbReference>
<reference evidence="3 5" key="1">
    <citation type="submission" date="2017-12" db="EMBL/GenBank/DDBJ databases">
        <title>Genomic Encyclopedia of Type Strains, Phase III (KMG-III): the genomes of soil and plant-associated and newly described type strains.</title>
        <authorList>
            <person name="Whitman W."/>
        </authorList>
    </citation>
    <scope>NUCLEOTIDE SEQUENCE [LARGE SCALE GENOMIC DNA]</scope>
    <source>
        <strain evidence="3 5">IP-10</strain>
    </source>
</reference>
<dbReference type="Proteomes" id="UP000233767">
    <property type="component" value="Unassembled WGS sequence"/>
</dbReference>
<evidence type="ECO:0000313" key="3">
    <source>
        <dbReference type="EMBL" id="PKW20951.1"/>
    </source>
</evidence>
<evidence type="ECO:0000313" key="4">
    <source>
        <dbReference type="EMBL" id="RLJ30410.1"/>
    </source>
</evidence>
<name>A0A497UHQ0_9FLAO</name>
<dbReference type="RefSeq" id="WP_101472229.1">
    <property type="nucleotide sequence ID" value="NZ_PJND01000008.1"/>
</dbReference>
<dbReference type="SUPFAM" id="SSF56601">
    <property type="entry name" value="beta-lactamase/transpeptidase-like"/>
    <property type="match status" value="1"/>
</dbReference>
<dbReference type="Proteomes" id="UP000275027">
    <property type="component" value="Unassembled WGS sequence"/>
</dbReference>
<keyword evidence="1" id="KW-0732">Signal</keyword>
<protein>
    <submittedName>
        <fullName evidence="4">CubicO group peptidase (Beta-lactamase class C family)</fullName>
    </submittedName>
</protein>
<dbReference type="AlphaFoldDB" id="A0A497UHQ0"/>
<feature type="domain" description="Beta-lactamase-related" evidence="2">
    <location>
        <begin position="28"/>
        <end position="349"/>
    </location>
</feature>
<feature type="signal peptide" evidence="1">
    <location>
        <begin position="1"/>
        <end position="19"/>
    </location>
</feature>
<evidence type="ECO:0000313" key="5">
    <source>
        <dbReference type="Proteomes" id="UP000233767"/>
    </source>
</evidence>
<dbReference type="InterPro" id="IPR012338">
    <property type="entry name" value="Beta-lactam/transpept-like"/>
</dbReference>
<feature type="chain" id="PRO_5019869004" evidence="1">
    <location>
        <begin position="20"/>
        <end position="468"/>
    </location>
</feature>
<evidence type="ECO:0000256" key="1">
    <source>
        <dbReference type="SAM" id="SignalP"/>
    </source>
</evidence>
<organism evidence="4 6">
    <name type="scientific">Flavobacterium lindanitolerans</name>
    <dbReference type="NCBI Taxonomy" id="428988"/>
    <lineage>
        <taxon>Bacteria</taxon>
        <taxon>Pseudomonadati</taxon>
        <taxon>Bacteroidota</taxon>
        <taxon>Flavobacteriia</taxon>
        <taxon>Flavobacteriales</taxon>
        <taxon>Flavobacteriaceae</taxon>
        <taxon>Flavobacterium</taxon>
    </lineage>
</organism>
<accession>A0A497UHQ0</accession>
<sequence length="468" mass="54170">MKQFTLFFMLLIISNFAYAQKKQSERLDSLFTVLYQQNQFNGTALIAEKGKIIFKKSYGIANEDTKAPINEKTIFELASCSKQFTATAIVLLKREGKLQYTDKISKYLPELGFWENVTIYDLLRHTSGIPDFLKYMPDNWNHNKIADNNDLIKVLAAKKDTLEFTPKSRHSYSNSNYILLGSIVEKVSGKKFPDFLSDRVFKPLKMKNTFVYCRHKYPKKIDNFAYGYVWEDGGFKKILEENSQREISEVYYLDAILGTSKVHSNAEDLYTWMTSLKNNTLLTKKEFDEMTEITKTSNGRDVAYGFGLDLRKGENKFTFGHTGSWDGYSTFMLHDVVKDRTFIILQNFHFGAVPYTNMFQIMEDKPLQLQYPKKIALSDDEIAQYTGTYTNEEGETHIITSKEKHLLYNTPTVSWNMRFFPYSDHEFRGIRQAGADAVLNFTKLDNGDIKLEMFQDKQIVGTGVRKGK</sequence>
<comment type="caution">
    <text evidence="4">The sequence shown here is derived from an EMBL/GenBank/DDBJ whole genome shotgun (WGS) entry which is preliminary data.</text>
</comment>
<dbReference type="PANTHER" id="PTHR46825">
    <property type="entry name" value="D-ALANYL-D-ALANINE-CARBOXYPEPTIDASE/ENDOPEPTIDASE AMPH"/>
    <property type="match status" value="1"/>
</dbReference>
<keyword evidence="5" id="KW-1185">Reference proteome</keyword>